<dbReference type="KEGG" id="lue:DCD74_01105"/>
<dbReference type="Pfam" id="PF09855">
    <property type="entry name" value="Zn_ribbon_13"/>
    <property type="match status" value="1"/>
</dbReference>
<name>A0A344J364_9GAMM</name>
<evidence type="ECO:0000313" key="1">
    <source>
        <dbReference type="EMBL" id="AXA83474.1"/>
    </source>
</evidence>
<keyword evidence="2" id="KW-1185">Reference proteome</keyword>
<dbReference type="EMBL" id="CP029556">
    <property type="protein sequence ID" value="AXA83474.1"/>
    <property type="molecule type" value="Genomic_DNA"/>
</dbReference>
<accession>A0A344J364</accession>
<proteinExistence type="predicted"/>
<evidence type="ECO:0000313" key="2">
    <source>
        <dbReference type="Proteomes" id="UP000251842"/>
    </source>
</evidence>
<dbReference type="OrthoDB" id="6293663at2"/>
<sequence length="73" mass="8017">MNPSSTANWQCPKCQSRSFETGELRGEGGGWSSFFDINTRRFMSVSCNSCGFTEFYRETASTGSKIIDLLGSG</sequence>
<reference evidence="2" key="1">
    <citation type="submission" date="2018-05" db="EMBL/GenBank/DDBJ databases">
        <title>Luteimonas pekinense sp. nov., isolated from human Meibomian gland secretions, Beijing, China.</title>
        <authorList>
            <person name="Wen T."/>
            <person name="Bai H."/>
            <person name="Lv H."/>
        </authorList>
    </citation>
    <scope>NUCLEOTIDE SEQUENCE [LARGE SCALE GENOMIC DNA]</scope>
    <source>
        <strain evidence="2">83-4</strain>
    </source>
</reference>
<organism evidence="1 2">
    <name type="scientific">Solilutibacter oculi</name>
    <dbReference type="NCBI Taxonomy" id="2698682"/>
    <lineage>
        <taxon>Bacteria</taxon>
        <taxon>Pseudomonadati</taxon>
        <taxon>Pseudomonadota</taxon>
        <taxon>Gammaproteobacteria</taxon>
        <taxon>Lysobacterales</taxon>
        <taxon>Lysobacteraceae</taxon>
        <taxon>Solilutibacter</taxon>
    </lineage>
</organism>
<protein>
    <submittedName>
        <fullName evidence="1">GTP-binding protein</fullName>
    </submittedName>
</protein>
<dbReference type="Proteomes" id="UP000251842">
    <property type="component" value="Chromosome"/>
</dbReference>
<dbReference type="RefSeq" id="WP_112925696.1">
    <property type="nucleotide sequence ID" value="NZ_CP029556.1"/>
</dbReference>
<gene>
    <name evidence="1" type="ORF">DCD74_01105</name>
</gene>
<dbReference type="InterPro" id="IPR018652">
    <property type="entry name" value="DUF2082_NA-bd_Znr"/>
</dbReference>
<dbReference type="AlphaFoldDB" id="A0A344J364"/>